<reference evidence="11" key="2">
    <citation type="submission" date="2020-09" db="EMBL/GenBank/DDBJ databases">
        <authorList>
            <person name="Sun Q."/>
            <person name="Zhou Y."/>
        </authorList>
    </citation>
    <scope>NUCLEOTIDE SEQUENCE</scope>
    <source>
        <strain evidence="11">CGMCC 1.6333</strain>
    </source>
</reference>
<evidence type="ECO:0000256" key="4">
    <source>
        <dbReference type="ARBA" id="ARBA00011529"/>
    </source>
</evidence>
<evidence type="ECO:0000259" key="10">
    <source>
        <dbReference type="Pfam" id="PF12849"/>
    </source>
</evidence>
<dbReference type="Pfam" id="PF12849">
    <property type="entry name" value="PBP_like_2"/>
    <property type="match status" value="1"/>
</dbReference>
<keyword evidence="9" id="KW-1133">Transmembrane helix</keyword>
<feature type="transmembrane region" description="Helical" evidence="9">
    <location>
        <begin position="37"/>
        <end position="57"/>
    </location>
</feature>
<feature type="transmembrane region" description="Helical" evidence="9">
    <location>
        <begin position="69"/>
        <end position="89"/>
    </location>
</feature>
<proteinExistence type="inferred from homology"/>
<accession>A0A917TGC4</accession>
<evidence type="ECO:0000313" key="11">
    <source>
        <dbReference type="EMBL" id="GGM22178.1"/>
    </source>
</evidence>
<comment type="function">
    <text evidence="1">Part of the ABC transporter complex PstSACB involved in phosphate import.</text>
</comment>
<dbReference type="AlphaFoldDB" id="A0A917TGC4"/>
<keyword evidence="12" id="KW-1185">Reference proteome</keyword>
<evidence type="ECO:0000256" key="8">
    <source>
        <dbReference type="ARBA" id="ARBA00023288"/>
    </source>
</evidence>
<keyword evidence="7" id="KW-0564">Palmitate</keyword>
<name>A0A917TGC4_9BACI</name>
<dbReference type="RefSeq" id="WP_117151984.1">
    <property type="nucleotide sequence ID" value="NZ_BMLG01000001.1"/>
</dbReference>
<comment type="subcellular location">
    <subcellularLocation>
        <location evidence="2">Cell membrane</location>
        <topology evidence="2">Lipid-anchor</topology>
    </subcellularLocation>
</comment>
<dbReference type="PANTHER" id="PTHR30570:SF1">
    <property type="entry name" value="PHOSPHATE-BINDING PROTEIN PSTS"/>
    <property type="match status" value="1"/>
</dbReference>
<keyword evidence="5" id="KW-0813">Transport</keyword>
<dbReference type="SUPFAM" id="SSF53850">
    <property type="entry name" value="Periplasmic binding protein-like II"/>
    <property type="match status" value="1"/>
</dbReference>
<gene>
    <name evidence="11" type="ORF">GCM10011351_05090</name>
</gene>
<evidence type="ECO:0000256" key="5">
    <source>
        <dbReference type="ARBA" id="ARBA00022592"/>
    </source>
</evidence>
<comment type="caution">
    <text evidence="11">The sequence shown here is derived from an EMBL/GenBank/DDBJ whole genome shotgun (WGS) entry which is preliminary data.</text>
</comment>
<dbReference type="GO" id="GO:0006817">
    <property type="term" value="P:phosphate ion transport"/>
    <property type="evidence" value="ECO:0007669"/>
    <property type="project" value="UniProtKB-KW"/>
</dbReference>
<organism evidence="11 12">
    <name type="scientific">Paraliobacillus quinghaiensis</name>
    <dbReference type="NCBI Taxonomy" id="470815"/>
    <lineage>
        <taxon>Bacteria</taxon>
        <taxon>Bacillati</taxon>
        <taxon>Bacillota</taxon>
        <taxon>Bacilli</taxon>
        <taxon>Bacillales</taxon>
        <taxon>Bacillaceae</taxon>
        <taxon>Paraliobacillus</taxon>
    </lineage>
</organism>
<comment type="similarity">
    <text evidence="3">Belongs to the PstS family.</text>
</comment>
<dbReference type="InterPro" id="IPR024370">
    <property type="entry name" value="PBP_domain"/>
</dbReference>
<keyword evidence="8" id="KW-0449">Lipoprotein</keyword>
<evidence type="ECO:0000256" key="6">
    <source>
        <dbReference type="ARBA" id="ARBA00022729"/>
    </source>
</evidence>
<dbReference type="PANTHER" id="PTHR30570">
    <property type="entry name" value="PERIPLASMIC PHOSPHATE BINDING COMPONENT OF PHOSPHATE ABC TRANSPORTER"/>
    <property type="match status" value="1"/>
</dbReference>
<evidence type="ECO:0000256" key="9">
    <source>
        <dbReference type="SAM" id="Phobius"/>
    </source>
</evidence>
<keyword evidence="5" id="KW-0592">Phosphate transport</keyword>
<dbReference type="InterPro" id="IPR050811">
    <property type="entry name" value="Phosphate_ABC_transporter"/>
</dbReference>
<feature type="domain" description="PBP" evidence="10">
    <location>
        <begin position="134"/>
        <end position="370"/>
    </location>
</feature>
<sequence>MSTLEKIVIMIVITVPLAFVGFFVLIITALMGHSSFYVPYIVVIFSMILFFVANKLFNFITKGMTKKLQLLFLALLLVAVGIYEGINFYERSLATLDDQEVDMSLYRPFDNDGRLVTLDNKASLQIEADLPVLDGATALYPLYAAFAQETYPEKSYSIEESEVIVSKTPYAYKNLISGNVDIIFAAGPSDRQVEAAETKGLKFDMTPIGREAFVFFVNASNPVDELTTEQIQSIYAGEITNWSEVGGKNQDIQAFQRPDDSGSQTTLEKFMGNKSLMKAPTDDIVTGMGGIISETANYTNYRNAIGYSFRYFSMDLIQNNEIKHLAIDGVYPDKKTIRTGEYPISKEFYAITTDTDNPNVDRLIEWILSDQGQKLVEETGYVPVGN</sequence>
<evidence type="ECO:0000256" key="3">
    <source>
        <dbReference type="ARBA" id="ARBA00008725"/>
    </source>
</evidence>
<dbReference type="OrthoDB" id="9790048at2"/>
<dbReference type="EMBL" id="BMLG01000001">
    <property type="protein sequence ID" value="GGM22178.1"/>
    <property type="molecule type" value="Genomic_DNA"/>
</dbReference>
<keyword evidence="9" id="KW-0812">Transmembrane</keyword>
<reference evidence="11" key="1">
    <citation type="journal article" date="2014" name="Int. J. Syst. Evol. Microbiol.">
        <title>Complete genome sequence of Corynebacterium casei LMG S-19264T (=DSM 44701T), isolated from a smear-ripened cheese.</title>
        <authorList>
            <consortium name="US DOE Joint Genome Institute (JGI-PGF)"/>
            <person name="Walter F."/>
            <person name="Albersmeier A."/>
            <person name="Kalinowski J."/>
            <person name="Ruckert C."/>
        </authorList>
    </citation>
    <scope>NUCLEOTIDE SEQUENCE</scope>
    <source>
        <strain evidence="11">CGMCC 1.6333</strain>
    </source>
</reference>
<dbReference type="Gene3D" id="3.40.190.10">
    <property type="entry name" value="Periplasmic binding protein-like II"/>
    <property type="match status" value="2"/>
</dbReference>
<protein>
    <recommendedName>
        <fullName evidence="10">PBP domain-containing protein</fullName>
    </recommendedName>
</protein>
<dbReference type="GO" id="GO:0005886">
    <property type="term" value="C:plasma membrane"/>
    <property type="evidence" value="ECO:0007669"/>
    <property type="project" value="UniProtKB-SubCell"/>
</dbReference>
<evidence type="ECO:0000313" key="12">
    <source>
        <dbReference type="Proteomes" id="UP000618460"/>
    </source>
</evidence>
<evidence type="ECO:0000256" key="2">
    <source>
        <dbReference type="ARBA" id="ARBA00004193"/>
    </source>
</evidence>
<keyword evidence="9" id="KW-0472">Membrane</keyword>
<feature type="transmembrane region" description="Helical" evidence="9">
    <location>
        <begin position="7"/>
        <end position="31"/>
    </location>
</feature>
<evidence type="ECO:0000256" key="7">
    <source>
        <dbReference type="ARBA" id="ARBA00023139"/>
    </source>
</evidence>
<comment type="subunit">
    <text evidence="4">The complex is composed of two ATP-binding proteins (PstB), two transmembrane proteins (PstC and PstA) and a solute-binding protein (PstS).</text>
</comment>
<keyword evidence="6" id="KW-0732">Signal</keyword>
<dbReference type="Proteomes" id="UP000618460">
    <property type="component" value="Unassembled WGS sequence"/>
</dbReference>
<evidence type="ECO:0000256" key="1">
    <source>
        <dbReference type="ARBA" id="ARBA00002841"/>
    </source>
</evidence>